<dbReference type="Proteomes" id="UP000503840">
    <property type="component" value="Unassembled WGS sequence"/>
</dbReference>
<protein>
    <submittedName>
        <fullName evidence="5">MarR family transcriptional regulator</fullName>
    </submittedName>
</protein>
<dbReference type="GO" id="GO:0003700">
    <property type="term" value="F:DNA-binding transcription factor activity"/>
    <property type="evidence" value="ECO:0007669"/>
    <property type="project" value="InterPro"/>
</dbReference>
<dbReference type="PANTHER" id="PTHR42756">
    <property type="entry name" value="TRANSCRIPTIONAL REGULATOR, MARR"/>
    <property type="match status" value="1"/>
</dbReference>
<dbReference type="InterPro" id="IPR000835">
    <property type="entry name" value="HTH_MarR-typ"/>
</dbReference>
<dbReference type="GO" id="GO:0003677">
    <property type="term" value="F:DNA binding"/>
    <property type="evidence" value="ECO:0007669"/>
    <property type="project" value="UniProtKB-KW"/>
</dbReference>
<dbReference type="PANTHER" id="PTHR42756:SF1">
    <property type="entry name" value="TRANSCRIPTIONAL REPRESSOR OF EMRAB OPERON"/>
    <property type="match status" value="1"/>
</dbReference>
<dbReference type="Gene3D" id="1.10.10.10">
    <property type="entry name" value="Winged helix-like DNA-binding domain superfamily/Winged helix DNA-binding domain"/>
    <property type="match status" value="1"/>
</dbReference>
<dbReference type="InterPro" id="IPR036390">
    <property type="entry name" value="WH_DNA-bd_sf"/>
</dbReference>
<reference evidence="5 6" key="1">
    <citation type="submission" date="2020-05" db="EMBL/GenBank/DDBJ databases">
        <title>Draft genome sequence of Desulfovibrio sp. strain HN2T.</title>
        <authorList>
            <person name="Ueno A."/>
            <person name="Tamazawa S."/>
            <person name="Tamamura S."/>
            <person name="Murakami T."/>
            <person name="Kiyama T."/>
            <person name="Inomata H."/>
            <person name="Amano Y."/>
            <person name="Miyakawa K."/>
            <person name="Tamaki H."/>
            <person name="Naganuma T."/>
            <person name="Kaneko K."/>
        </authorList>
    </citation>
    <scope>NUCLEOTIDE SEQUENCE [LARGE SCALE GENOMIC DNA]</scope>
    <source>
        <strain evidence="5 6">HN2</strain>
    </source>
</reference>
<proteinExistence type="predicted"/>
<dbReference type="SUPFAM" id="SSF46785">
    <property type="entry name" value="Winged helix' DNA-binding domain"/>
    <property type="match status" value="1"/>
</dbReference>
<evidence type="ECO:0000313" key="5">
    <source>
        <dbReference type="EMBL" id="GFM32735.1"/>
    </source>
</evidence>
<feature type="domain" description="HTH marR-type" evidence="4">
    <location>
        <begin position="16"/>
        <end position="148"/>
    </location>
</feature>
<sequence>MNNSEIPDADVTHALNHALNHAIVEFYEKLSSWEHDVVREKGLTLPQVHTLEILGIHRAMQMKELASRMGITTGTLTVLVDRLESKRCVRRRPHDSDRRSIIVELTDEGMTLFEEHDRLHMQLTESLTAGLDAESRTTLLRCLQTMNRTF</sequence>
<gene>
    <name evidence="5" type="ORF">DSM101010T_11000</name>
</gene>
<dbReference type="PROSITE" id="PS50995">
    <property type="entry name" value="HTH_MARR_2"/>
    <property type="match status" value="1"/>
</dbReference>
<comment type="caution">
    <text evidence="5">The sequence shown here is derived from an EMBL/GenBank/DDBJ whole genome shotgun (WGS) entry which is preliminary data.</text>
</comment>
<evidence type="ECO:0000313" key="6">
    <source>
        <dbReference type="Proteomes" id="UP000503840"/>
    </source>
</evidence>
<dbReference type="Pfam" id="PF01047">
    <property type="entry name" value="MarR"/>
    <property type="match status" value="1"/>
</dbReference>
<keyword evidence="3" id="KW-0804">Transcription</keyword>
<keyword evidence="2" id="KW-0238">DNA-binding</keyword>
<keyword evidence="1" id="KW-0805">Transcription regulation</keyword>
<dbReference type="SMART" id="SM00347">
    <property type="entry name" value="HTH_MARR"/>
    <property type="match status" value="1"/>
</dbReference>
<dbReference type="InterPro" id="IPR036388">
    <property type="entry name" value="WH-like_DNA-bd_sf"/>
</dbReference>
<evidence type="ECO:0000256" key="3">
    <source>
        <dbReference type="ARBA" id="ARBA00023163"/>
    </source>
</evidence>
<keyword evidence="6" id="KW-1185">Reference proteome</keyword>
<evidence type="ECO:0000259" key="4">
    <source>
        <dbReference type="PROSITE" id="PS50995"/>
    </source>
</evidence>
<accession>A0A7J0BHY8</accession>
<evidence type="ECO:0000256" key="1">
    <source>
        <dbReference type="ARBA" id="ARBA00023015"/>
    </source>
</evidence>
<dbReference type="AlphaFoldDB" id="A0A7J0BHY8"/>
<dbReference type="PRINTS" id="PR00598">
    <property type="entry name" value="HTHMARR"/>
</dbReference>
<dbReference type="RefSeq" id="WP_373869324.1">
    <property type="nucleotide sequence ID" value="NZ_BLVO01000012.1"/>
</dbReference>
<evidence type="ECO:0000256" key="2">
    <source>
        <dbReference type="ARBA" id="ARBA00023125"/>
    </source>
</evidence>
<name>A0A7J0BHY8_9BACT</name>
<dbReference type="EMBL" id="BLVO01000012">
    <property type="protein sequence ID" value="GFM32735.1"/>
    <property type="molecule type" value="Genomic_DNA"/>
</dbReference>
<organism evidence="5 6">
    <name type="scientific">Desulfovibrio subterraneus</name>
    <dbReference type="NCBI Taxonomy" id="2718620"/>
    <lineage>
        <taxon>Bacteria</taxon>
        <taxon>Pseudomonadati</taxon>
        <taxon>Thermodesulfobacteriota</taxon>
        <taxon>Desulfovibrionia</taxon>
        <taxon>Desulfovibrionales</taxon>
        <taxon>Desulfovibrionaceae</taxon>
        <taxon>Desulfovibrio</taxon>
    </lineage>
</organism>